<dbReference type="SUPFAM" id="SSF52540">
    <property type="entry name" value="P-loop containing nucleoside triphosphate hydrolases"/>
    <property type="match status" value="1"/>
</dbReference>
<dbReference type="PANTHER" id="PTHR13236">
    <property type="entry name" value="DYNEIN 2 LIGHT INTERMEDIATE CHAIN, ISOFORM 2"/>
    <property type="match status" value="1"/>
</dbReference>
<keyword evidence="6" id="KW-0493">Microtubule</keyword>
<keyword evidence="9" id="KW-0969">Cilium</keyword>
<reference evidence="14" key="1">
    <citation type="submission" date="2025-08" db="UniProtKB">
        <authorList>
            <consortium name="RefSeq"/>
        </authorList>
    </citation>
    <scope>IDENTIFICATION</scope>
</reference>
<keyword evidence="4" id="KW-0217">Developmental protein</keyword>
<keyword evidence="12" id="KW-0966">Cell projection</keyword>
<evidence type="ECO:0000256" key="4">
    <source>
        <dbReference type="ARBA" id="ARBA00022473"/>
    </source>
</evidence>
<evidence type="ECO:0000256" key="12">
    <source>
        <dbReference type="ARBA" id="ARBA00023273"/>
    </source>
</evidence>
<dbReference type="GO" id="GO:0035735">
    <property type="term" value="P:intraciliary transport involved in cilium assembly"/>
    <property type="evidence" value="ECO:0007669"/>
    <property type="project" value="InterPro"/>
</dbReference>
<evidence type="ECO:0000313" key="13">
    <source>
        <dbReference type="Proteomes" id="UP000694920"/>
    </source>
</evidence>
<keyword evidence="7" id="KW-0970">Cilium biogenesis/degradation</keyword>
<dbReference type="Gene3D" id="3.40.50.300">
    <property type="entry name" value="P-loop containing nucleotide triphosphate hydrolases"/>
    <property type="match status" value="1"/>
</dbReference>
<dbReference type="GO" id="GO:0045504">
    <property type="term" value="F:dynein heavy chain binding"/>
    <property type="evidence" value="ECO:0007669"/>
    <property type="project" value="TreeGrafter"/>
</dbReference>
<evidence type="ECO:0000256" key="1">
    <source>
        <dbReference type="ARBA" id="ARBA00004120"/>
    </source>
</evidence>
<evidence type="ECO:0000256" key="8">
    <source>
        <dbReference type="ARBA" id="ARBA00023017"/>
    </source>
</evidence>
<comment type="subcellular location">
    <subcellularLocation>
        <location evidence="1">Cytoplasm</location>
        <location evidence="1">Cytoskeleton</location>
        <location evidence="1">Cilium basal body</location>
    </subcellularLocation>
</comment>
<sequence length="345" mass="39026">MSLENIDESMRKVALRLALEDEEKRKSNPNETHERSLIIIGSKSVGKTTMVYRFLEKDETPKPTIAMDYSFGRKAGKSLVKDVVHVWEIGHLTSSLVSAAMLGSALTHSPHHVTLMIMLDLSTPQSLWSTLDESLTVARSAMKMSYDSRIVEEMKNARVRERKKETETEVDPFPMRLCILGGKYDKFKEFDMERKQLVDRTLRAVAHCLGASLQYHSSRDTVLIRRTKDLLAQYGFGTQPNKGVCLDYEKPLVVPAGADSFSSINFKLPHGRPAAIIDTIKQFYVGSIPQDIKTEESNLEDPANDPNFQEPIIDRLRSQREEEISILLQDMLEGHTPKIAIPEPL</sequence>
<dbReference type="PANTHER" id="PTHR13236:SF0">
    <property type="entry name" value="CYTOPLASMIC DYNEIN 2 LIGHT INTERMEDIATE CHAIN 1"/>
    <property type="match status" value="1"/>
</dbReference>
<evidence type="ECO:0000256" key="3">
    <source>
        <dbReference type="ARBA" id="ARBA00018863"/>
    </source>
</evidence>
<evidence type="ECO:0000256" key="9">
    <source>
        <dbReference type="ARBA" id="ARBA00023069"/>
    </source>
</evidence>
<dbReference type="GO" id="GO:0035721">
    <property type="term" value="P:intraciliary retrograde transport"/>
    <property type="evidence" value="ECO:0007669"/>
    <property type="project" value="InterPro"/>
</dbReference>
<gene>
    <name evidence="14" type="primary">LOC107274143</name>
</gene>
<dbReference type="KEGG" id="ccin:107274143"/>
<keyword evidence="8" id="KW-0243">Dynein</keyword>
<keyword evidence="10" id="KW-0505">Motor protein</keyword>
<dbReference type="GO" id="GO:0036064">
    <property type="term" value="C:ciliary basal body"/>
    <property type="evidence" value="ECO:0007669"/>
    <property type="project" value="TreeGrafter"/>
</dbReference>
<name>A0AAJ7FU48_CEPCN</name>
<dbReference type="Proteomes" id="UP000694920">
    <property type="component" value="Unplaced"/>
</dbReference>
<keyword evidence="5" id="KW-0963">Cytoplasm</keyword>
<dbReference type="AlphaFoldDB" id="A0AAJ7FU48"/>
<evidence type="ECO:0000256" key="11">
    <source>
        <dbReference type="ARBA" id="ARBA00023212"/>
    </source>
</evidence>
<dbReference type="GO" id="GO:0005874">
    <property type="term" value="C:microtubule"/>
    <property type="evidence" value="ECO:0007669"/>
    <property type="project" value="UniProtKB-KW"/>
</dbReference>
<keyword evidence="13" id="KW-1185">Reference proteome</keyword>
<dbReference type="InterPro" id="IPR040045">
    <property type="entry name" value="DYNC2LI1"/>
</dbReference>
<evidence type="ECO:0000256" key="5">
    <source>
        <dbReference type="ARBA" id="ARBA00022490"/>
    </source>
</evidence>
<evidence type="ECO:0000256" key="7">
    <source>
        <dbReference type="ARBA" id="ARBA00022794"/>
    </source>
</evidence>
<comment type="similarity">
    <text evidence="2">Belongs to the dynein light intermediate chain family.</text>
</comment>
<dbReference type="InterPro" id="IPR027417">
    <property type="entry name" value="P-loop_NTPase"/>
</dbReference>
<accession>A0AAJ7FU48</accession>
<dbReference type="GO" id="GO:0005930">
    <property type="term" value="C:axoneme"/>
    <property type="evidence" value="ECO:0007669"/>
    <property type="project" value="TreeGrafter"/>
</dbReference>
<keyword evidence="11" id="KW-0206">Cytoskeleton</keyword>
<evidence type="ECO:0000256" key="6">
    <source>
        <dbReference type="ARBA" id="ARBA00022701"/>
    </source>
</evidence>
<dbReference type="GO" id="GO:0005868">
    <property type="term" value="C:cytoplasmic dynein complex"/>
    <property type="evidence" value="ECO:0007669"/>
    <property type="project" value="InterPro"/>
</dbReference>
<dbReference type="RefSeq" id="XP_015608425.1">
    <property type="nucleotide sequence ID" value="XM_015752939.2"/>
</dbReference>
<evidence type="ECO:0000313" key="14">
    <source>
        <dbReference type="RefSeq" id="XP_015608425.1"/>
    </source>
</evidence>
<evidence type="ECO:0000256" key="10">
    <source>
        <dbReference type="ARBA" id="ARBA00023175"/>
    </source>
</evidence>
<protein>
    <recommendedName>
        <fullName evidence="3">Cytoplasmic dynein 2 light intermediate chain 1</fullName>
    </recommendedName>
</protein>
<evidence type="ECO:0000256" key="2">
    <source>
        <dbReference type="ARBA" id="ARBA00006831"/>
    </source>
</evidence>
<proteinExistence type="inferred from homology"/>
<dbReference type="GeneID" id="107274143"/>
<organism evidence="13 14">
    <name type="scientific">Cephus cinctus</name>
    <name type="common">Wheat stem sawfly</name>
    <dbReference type="NCBI Taxonomy" id="211228"/>
    <lineage>
        <taxon>Eukaryota</taxon>
        <taxon>Metazoa</taxon>
        <taxon>Ecdysozoa</taxon>
        <taxon>Arthropoda</taxon>
        <taxon>Hexapoda</taxon>
        <taxon>Insecta</taxon>
        <taxon>Pterygota</taxon>
        <taxon>Neoptera</taxon>
        <taxon>Endopterygota</taxon>
        <taxon>Hymenoptera</taxon>
        <taxon>Cephoidea</taxon>
        <taxon>Cephidae</taxon>
        <taxon>Cephus</taxon>
    </lineage>
</organism>